<organism evidence="2 3">
    <name type="scientific">Cronartium quercuum f. sp. fusiforme G11</name>
    <dbReference type="NCBI Taxonomy" id="708437"/>
    <lineage>
        <taxon>Eukaryota</taxon>
        <taxon>Fungi</taxon>
        <taxon>Dikarya</taxon>
        <taxon>Basidiomycota</taxon>
        <taxon>Pucciniomycotina</taxon>
        <taxon>Pucciniomycetes</taxon>
        <taxon>Pucciniales</taxon>
        <taxon>Coleosporiaceae</taxon>
        <taxon>Cronartium</taxon>
    </lineage>
</organism>
<proteinExistence type="predicted"/>
<feature type="transmembrane region" description="Helical" evidence="1">
    <location>
        <begin position="20"/>
        <end position="38"/>
    </location>
</feature>
<name>A0A9P6N7J1_9BASI</name>
<reference evidence="2" key="1">
    <citation type="submission" date="2013-11" db="EMBL/GenBank/DDBJ databases">
        <title>Genome sequence of the fusiform rust pathogen reveals effectors for host alternation and coevolution with pine.</title>
        <authorList>
            <consortium name="DOE Joint Genome Institute"/>
            <person name="Smith K."/>
            <person name="Pendleton A."/>
            <person name="Kubisiak T."/>
            <person name="Anderson C."/>
            <person name="Salamov A."/>
            <person name="Aerts A."/>
            <person name="Riley R."/>
            <person name="Clum A."/>
            <person name="Lindquist E."/>
            <person name="Ence D."/>
            <person name="Campbell M."/>
            <person name="Kronenberg Z."/>
            <person name="Feau N."/>
            <person name="Dhillon B."/>
            <person name="Hamelin R."/>
            <person name="Burleigh J."/>
            <person name="Smith J."/>
            <person name="Yandell M."/>
            <person name="Nelson C."/>
            <person name="Grigoriev I."/>
            <person name="Davis J."/>
        </authorList>
    </citation>
    <scope>NUCLEOTIDE SEQUENCE</scope>
    <source>
        <strain evidence="2">G11</strain>
    </source>
</reference>
<evidence type="ECO:0000313" key="2">
    <source>
        <dbReference type="EMBL" id="KAG0139202.1"/>
    </source>
</evidence>
<comment type="caution">
    <text evidence="2">The sequence shown here is derived from an EMBL/GenBank/DDBJ whole genome shotgun (WGS) entry which is preliminary data.</text>
</comment>
<evidence type="ECO:0000313" key="3">
    <source>
        <dbReference type="Proteomes" id="UP000886653"/>
    </source>
</evidence>
<accession>A0A9P6N7J1</accession>
<evidence type="ECO:0000256" key="1">
    <source>
        <dbReference type="SAM" id="Phobius"/>
    </source>
</evidence>
<feature type="transmembrane region" description="Helical" evidence="1">
    <location>
        <begin position="105"/>
        <end position="125"/>
    </location>
</feature>
<protein>
    <submittedName>
        <fullName evidence="2">Uncharacterized protein</fullName>
    </submittedName>
</protein>
<keyword evidence="3" id="KW-1185">Reference proteome</keyword>
<dbReference type="AlphaFoldDB" id="A0A9P6N7J1"/>
<sequence>MNTISQYMAMNLKMTRILRLVLHVVCVILAAVLFLQLFKVYRDGEARKENKPKSSLVKITIQTDDITQALTAQGVVTGLSLAISGISSGVLTFRPLSRIASWGWLLIMISSLLSTIVAIVTSAVYNTGSVQITTQPKLPQNLVDRIAKGSGPLEYREMKLITGAVALAWLIAIVLFFHGLMELFAKRALQFTQAKEKASDMQTITPRDKSNYFNKF</sequence>
<feature type="transmembrane region" description="Helical" evidence="1">
    <location>
        <begin position="160"/>
        <end position="180"/>
    </location>
</feature>
<gene>
    <name evidence="2" type="ORF">CROQUDRAFT_111713</name>
</gene>
<dbReference type="Proteomes" id="UP000886653">
    <property type="component" value="Unassembled WGS sequence"/>
</dbReference>
<keyword evidence="1" id="KW-0472">Membrane</keyword>
<keyword evidence="1" id="KW-0812">Transmembrane</keyword>
<keyword evidence="1" id="KW-1133">Transmembrane helix</keyword>
<feature type="transmembrane region" description="Helical" evidence="1">
    <location>
        <begin position="74"/>
        <end position="93"/>
    </location>
</feature>
<dbReference type="EMBL" id="MU167713">
    <property type="protein sequence ID" value="KAG0139202.1"/>
    <property type="molecule type" value="Genomic_DNA"/>
</dbReference>